<evidence type="ECO:0000256" key="7">
    <source>
        <dbReference type="ARBA" id="ARBA00023145"/>
    </source>
</evidence>
<proteinExistence type="inferred from homology"/>
<dbReference type="CDD" id="cd04059">
    <property type="entry name" value="Peptidases_S8_Protein_convertases_Kexins_Furin-like"/>
    <property type="match status" value="1"/>
</dbReference>
<feature type="active site" description="Charge relay system" evidence="10 11">
    <location>
        <position position="200"/>
    </location>
</feature>
<dbReference type="PROSITE" id="PS51892">
    <property type="entry name" value="SUBTILASE"/>
    <property type="match status" value="1"/>
</dbReference>
<evidence type="ECO:0000256" key="2">
    <source>
        <dbReference type="ARBA" id="ARBA00022670"/>
    </source>
</evidence>
<keyword evidence="8" id="KW-1015">Disulfide bond</keyword>
<dbReference type="PROSITE" id="PS00137">
    <property type="entry name" value="SUBTILASE_HIS"/>
    <property type="match status" value="1"/>
</dbReference>
<dbReference type="PRINTS" id="PR00723">
    <property type="entry name" value="SUBTILISIN"/>
</dbReference>
<dbReference type="PANTHER" id="PTHR42884:SF3">
    <property type="entry name" value="FURIN-LIKE PROTEASE 1, ISOFORMS 1_1-X_2"/>
    <property type="match status" value="1"/>
</dbReference>
<feature type="region of interest" description="Disordered" evidence="12">
    <location>
        <begin position="691"/>
        <end position="760"/>
    </location>
</feature>
<keyword evidence="5 11" id="KW-0378">Hydrolase</keyword>
<dbReference type="PROSITE" id="PS00138">
    <property type="entry name" value="SUBTILASE_SER"/>
    <property type="match status" value="1"/>
</dbReference>
<keyword evidence="3" id="KW-0165">Cleavage on pair of basic residues</keyword>
<evidence type="ECO:0000256" key="12">
    <source>
        <dbReference type="SAM" id="MobiDB-lite"/>
    </source>
</evidence>
<reference evidence="15 16" key="1">
    <citation type="submission" date="2015-09" db="EMBL/GenBank/DDBJ databases">
        <title>Atta colombica WGS genome.</title>
        <authorList>
            <person name="Nygaard S."/>
            <person name="Hu H."/>
            <person name="Boomsma J."/>
            <person name="Zhang G."/>
        </authorList>
    </citation>
    <scope>NUCLEOTIDE SEQUENCE [LARGE SCALE GENOMIC DNA]</scope>
    <source>
        <strain evidence="15">Treedump-2</strain>
        <tissue evidence="15">Whole body</tissue>
    </source>
</reference>
<evidence type="ECO:0000259" key="14">
    <source>
        <dbReference type="PROSITE" id="PS51829"/>
    </source>
</evidence>
<dbReference type="Proteomes" id="UP000078540">
    <property type="component" value="Unassembled WGS sequence"/>
</dbReference>
<feature type="region of interest" description="Disordered" evidence="12">
    <location>
        <begin position="909"/>
        <end position="966"/>
    </location>
</feature>
<evidence type="ECO:0000256" key="8">
    <source>
        <dbReference type="ARBA" id="ARBA00023157"/>
    </source>
</evidence>
<evidence type="ECO:0000256" key="1">
    <source>
        <dbReference type="ARBA" id="ARBA00005325"/>
    </source>
</evidence>
<evidence type="ECO:0000256" key="13">
    <source>
        <dbReference type="SAM" id="Phobius"/>
    </source>
</evidence>
<dbReference type="PROSITE" id="PS51829">
    <property type="entry name" value="P_HOMO_B"/>
    <property type="match status" value="1"/>
</dbReference>
<feature type="compositionally biased region" description="Basic and acidic residues" evidence="12">
    <location>
        <begin position="948"/>
        <end position="958"/>
    </location>
</feature>
<evidence type="ECO:0000256" key="4">
    <source>
        <dbReference type="ARBA" id="ARBA00022729"/>
    </source>
</evidence>
<keyword evidence="13" id="KW-1133">Transmembrane helix</keyword>
<dbReference type="STRING" id="520822.A0A151I009"/>
<dbReference type="InterPro" id="IPR000209">
    <property type="entry name" value="Peptidase_S8/S53_dom"/>
</dbReference>
<evidence type="ECO:0000256" key="5">
    <source>
        <dbReference type="ARBA" id="ARBA00022801"/>
    </source>
</evidence>
<evidence type="ECO:0000256" key="3">
    <source>
        <dbReference type="ARBA" id="ARBA00022685"/>
    </source>
</evidence>
<dbReference type="Gene3D" id="2.60.120.260">
    <property type="entry name" value="Galactose-binding domain-like"/>
    <property type="match status" value="1"/>
</dbReference>
<dbReference type="InterPro" id="IPR032815">
    <property type="entry name" value="S8_pro-domain"/>
</dbReference>
<evidence type="ECO:0000256" key="10">
    <source>
        <dbReference type="PIRSR" id="PIRSR615500-1"/>
    </source>
</evidence>
<dbReference type="Gene3D" id="2.10.220.10">
    <property type="entry name" value="Hormone Receptor, Insulin-like Growth Factor Receptor 1, Chain A, domain 2"/>
    <property type="match status" value="1"/>
</dbReference>
<keyword evidence="7" id="KW-0865">Zymogen</keyword>
<evidence type="ECO:0000256" key="9">
    <source>
        <dbReference type="ARBA" id="ARBA00023180"/>
    </source>
</evidence>
<feature type="compositionally biased region" description="Polar residues" evidence="12">
    <location>
        <begin position="736"/>
        <end position="760"/>
    </location>
</feature>
<dbReference type="InterPro" id="IPR023828">
    <property type="entry name" value="Peptidase_S8_Ser-AS"/>
</dbReference>
<dbReference type="Pfam" id="PF16470">
    <property type="entry name" value="S8_pro-domain"/>
    <property type="match status" value="1"/>
</dbReference>
<dbReference type="GO" id="GO:0000139">
    <property type="term" value="C:Golgi membrane"/>
    <property type="evidence" value="ECO:0007669"/>
    <property type="project" value="TreeGrafter"/>
</dbReference>
<dbReference type="SUPFAM" id="SSF57184">
    <property type="entry name" value="Growth factor receptor domain"/>
    <property type="match status" value="1"/>
</dbReference>
<evidence type="ECO:0000313" key="16">
    <source>
        <dbReference type="Proteomes" id="UP000078540"/>
    </source>
</evidence>
<dbReference type="GO" id="GO:0016486">
    <property type="term" value="P:peptide hormone processing"/>
    <property type="evidence" value="ECO:0007669"/>
    <property type="project" value="TreeGrafter"/>
</dbReference>
<dbReference type="Pfam" id="PF01483">
    <property type="entry name" value="P_proprotein"/>
    <property type="match status" value="1"/>
</dbReference>
<dbReference type="InterPro" id="IPR009030">
    <property type="entry name" value="Growth_fac_rcpt_cys_sf"/>
</dbReference>
<organism evidence="15 16">
    <name type="scientific">Atta colombica</name>
    <dbReference type="NCBI Taxonomy" id="520822"/>
    <lineage>
        <taxon>Eukaryota</taxon>
        <taxon>Metazoa</taxon>
        <taxon>Ecdysozoa</taxon>
        <taxon>Arthropoda</taxon>
        <taxon>Hexapoda</taxon>
        <taxon>Insecta</taxon>
        <taxon>Pterygota</taxon>
        <taxon>Neoptera</taxon>
        <taxon>Endopterygota</taxon>
        <taxon>Hymenoptera</taxon>
        <taxon>Apocrita</taxon>
        <taxon>Aculeata</taxon>
        <taxon>Formicoidea</taxon>
        <taxon>Formicidae</taxon>
        <taxon>Myrmicinae</taxon>
        <taxon>Atta</taxon>
    </lineage>
</organism>
<keyword evidence="4" id="KW-0732">Signal</keyword>
<dbReference type="PROSITE" id="PS00136">
    <property type="entry name" value="SUBTILASE_ASP"/>
    <property type="match status" value="1"/>
</dbReference>
<evidence type="ECO:0000256" key="11">
    <source>
        <dbReference type="PROSITE-ProRule" id="PRU01240"/>
    </source>
</evidence>
<gene>
    <name evidence="15" type="ORF">ALC53_10695</name>
</gene>
<accession>A0A151I009</accession>
<dbReference type="SUPFAM" id="SSF49785">
    <property type="entry name" value="Galactose-binding domain-like"/>
    <property type="match status" value="1"/>
</dbReference>
<keyword evidence="13" id="KW-0472">Membrane</keyword>
<feature type="transmembrane region" description="Helical" evidence="13">
    <location>
        <begin position="1099"/>
        <end position="1123"/>
    </location>
</feature>
<dbReference type="FunFam" id="3.40.50.200:FF:000021">
    <property type="entry name" value="Proprotein convertase subtilisin/kexin type 5a"/>
    <property type="match status" value="1"/>
</dbReference>
<sequence>MQRWHYKGVEKGTCGNEKMQLAWLETAAKEINDDWFHMEHRSVAKRSTEPHLEMHQRLMNDFRVRRAEQQRAKSRTKRDLIIKRPSNILTMLNDERWPQMWYLNRGKGLDMNVQGAWAEGITGNGVVVTILDDGLEKDHPDLFKNYNIQQNMAAEGISRMHWEYQLLNANWKGDPQASYDVNSHDEDPMPRYDLVDSNRHGTRCAGEVAATANNSLCAVGVAFGAGVGGVRMLDGDVTDAVEARSLSLNPQHIDIYSASWGPDDDGKTVDGPGELATRAFIEGITKGQADTLSLYDQIALLIKGSGRNGKGSIFVWASGNGGRDHDNCNCDGYTNSIWTLSISSATENGLVPWYSEACSSTLATTYSSGSTGEKQVVTTDLHHHCTSSHTGTSASAPLAAGICALALEANRDLTWRDMQHIVVRTAKPANLQAPDWVVNGVGRNVSHSFGYGLMDATAMVRLARRWRTVPEQHRCEVSAPHTGRYYIDIIDRYLPLKGTNMSLADYNSKYVGYHQADLYEIALEIMCNASFTLSRVVTNENKLHVATIPPKSQLVLDLHVKDCSGVNFLEHVQAKVSLMAARRGDLQIQLTSPQGTKSTLLAKRPHDISKAGFSQWPFMSVHTWGERPHGTWKLEIHNEGRYLGRATLHEWALIFYGTATLPDRTEYALYNPAGMSIPRRPFVKPRETIPKNQNTLAKGKQTQHKSDKSGSMSPPYVMNAQIQSQRKGKARGQYKNGKSANRPNPKPTVQTLRGLTGINRGSNNIAGDVRLITSRPRGRSTPSPVTSTVTQAVATTKAQTTTTSKQIITQKIIDVTASPLQRGLILLEPPAKAATNKVPAVFQQYPKIQQLYPVYGGARGTGQHATRAKGLDLLQDEQFDPRNLQLDKDTLEEWKLVFFGTDASVEVDDELDKDKPLPPVVPEEVNNAPSDVRHNTVDTEGDPWTGSRKMDRVSHPEVQRPTTENQTSGCAAFEAGGSGCLGGCLILLLLAYLTSMPGWRELITSWPASTNMCKPGWNHNNGNCLEQCPSGTYEVQSDNDSGAFCTVCHYSCLSCKGPSDTDCITCHADSMFTWNNGKSLCVLSSISWKMQSTVWFHRLTMAFLVNLGLMIAIIIYFVFTWYIRKRKSVHKYSKVSYSSNGEIHTDAELDNTYVYESE</sequence>
<keyword evidence="6 11" id="KW-0720">Serine protease</keyword>
<dbReference type="InterPro" id="IPR036852">
    <property type="entry name" value="Peptidase_S8/S53_dom_sf"/>
</dbReference>
<dbReference type="InterPro" id="IPR034182">
    <property type="entry name" value="Kexin/furin"/>
</dbReference>
<dbReference type="Gene3D" id="3.30.70.850">
    <property type="entry name" value="Peptidase S8, pro-domain"/>
    <property type="match status" value="1"/>
</dbReference>
<dbReference type="GO" id="GO:0005802">
    <property type="term" value="C:trans-Golgi network"/>
    <property type="evidence" value="ECO:0007669"/>
    <property type="project" value="TreeGrafter"/>
</dbReference>
<dbReference type="CDD" id="cd00064">
    <property type="entry name" value="FU"/>
    <property type="match status" value="2"/>
</dbReference>
<keyword evidence="9" id="KW-0325">Glycoprotein</keyword>
<dbReference type="Pfam" id="PF00082">
    <property type="entry name" value="Peptidase_S8"/>
    <property type="match status" value="1"/>
</dbReference>
<dbReference type="EMBL" id="KQ976633">
    <property type="protein sequence ID" value="KYM78887.1"/>
    <property type="molecule type" value="Genomic_DNA"/>
</dbReference>
<keyword evidence="2 11" id="KW-0645">Protease</keyword>
<comment type="similarity">
    <text evidence="1">Belongs to the peptidase S8 family. Furin subfamily.</text>
</comment>
<dbReference type="InterPro" id="IPR015500">
    <property type="entry name" value="Peptidase_S8_subtilisin-rel"/>
</dbReference>
<feature type="domain" description="P/Homo B" evidence="14">
    <location>
        <begin position="528"/>
        <end position="661"/>
    </location>
</feature>
<dbReference type="AlphaFoldDB" id="A0A151I009"/>
<keyword evidence="16" id="KW-1185">Reference proteome</keyword>
<keyword evidence="13" id="KW-0812">Transmembrane</keyword>
<dbReference type="FunFam" id="2.60.120.260:FF:000006">
    <property type="entry name" value="Proprotein convertase subtilisin/kexin type 5"/>
    <property type="match status" value="1"/>
</dbReference>
<dbReference type="InterPro" id="IPR006212">
    <property type="entry name" value="Furin_repeat"/>
</dbReference>
<dbReference type="GO" id="GO:0004252">
    <property type="term" value="F:serine-type endopeptidase activity"/>
    <property type="evidence" value="ECO:0007669"/>
    <property type="project" value="UniProtKB-UniRule"/>
</dbReference>
<evidence type="ECO:0000313" key="15">
    <source>
        <dbReference type="EMBL" id="KYM78887.1"/>
    </source>
</evidence>
<name>A0A151I009_9HYME</name>
<dbReference type="InterPro" id="IPR023827">
    <property type="entry name" value="Peptidase_S8_Asp-AS"/>
</dbReference>
<dbReference type="InterPro" id="IPR038466">
    <property type="entry name" value="S8_pro-domain_sf"/>
</dbReference>
<dbReference type="InterPro" id="IPR002884">
    <property type="entry name" value="P_dom"/>
</dbReference>
<protein>
    <submittedName>
        <fullName evidence="15">Furin-like protease 1, isoforms 1/1-X/2</fullName>
    </submittedName>
</protein>
<dbReference type="PANTHER" id="PTHR42884">
    <property type="entry name" value="PROPROTEIN CONVERTASE SUBTILISIN/KEXIN-RELATED"/>
    <property type="match status" value="1"/>
</dbReference>
<dbReference type="SUPFAM" id="SSF52743">
    <property type="entry name" value="Subtilisin-like"/>
    <property type="match status" value="1"/>
</dbReference>
<evidence type="ECO:0000256" key="6">
    <source>
        <dbReference type="ARBA" id="ARBA00022825"/>
    </source>
</evidence>
<feature type="active site" description="Charge relay system" evidence="10 11">
    <location>
        <position position="393"/>
    </location>
</feature>
<dbReference type="Gene3D" id="3.40.50.200">
    <property type="entry name" value="Peptidase S8/S53 domain"/>
    <property type="match status" value="1"/>
</dbReference>
<dbReference type="InterPro" id="IPR022398">
    <property type="entry name" value="Peptidase_S8_His-AS"/>
</dbReference>
<dbReference type="InterPro" id="IPR008979">
    <property type="entry name" value="Galactose-bd-like_sf"/>
</dbReference>
<feature type="active site" description="Charge relay system" evidence="10 11">
    <location>
        <position position="132"/>
    </location>
</feature>